<reference evidence="2" key="1">
    <citation type="submission" date="2023-03" db="EMBL/GenBank/DDBJ databases">
        <authorList>
            <person name="Julca I."/>
        </authorList>
    </citation>
    <scope>NUCLEOTIDE SEQUENCE</scope>
</reference>
<keyword evidence="3" id="KW-1185">Reference proteome</keyword>
<feature type="compositionally biased region" description="Polar residues" evidence="1">
    <location>
        <begin position="151"/>
        <end position="164"/>
    </location>
</feature>
<accession>A0AAV1DGN4</accession>
<gene>
    <name evidence="2" type="ORF">OLC1_LOCUS14577</name>
</gene>
<feature type="region of interest" description="Disordered" evidence="1">
    <location>
        <begin position="101"/>
        <end position="183"/>
    </location>
</feature>
<name>A0AAV1DGN4_OLDCO</name>
<protein>
    <submittedName>
        <fullName evidence="2">OLC1v1005040C1</fullName>
    </submittedName>
</protein>
<sequence length="183" mass="19400">MGGNQPSNDAQSLKEVIEVDPNLTLSTVAQPLKNLSQEGVADEAAQNLAEDAADERGSAEIIAHQSTSSHPSSSIDGQPQKIDATYQTLFVIAVTNQQLSPEKQASEEVAAAAENSPSVIRRINDLSSPKDNQRSSSSTAEEIWRTPLISLPQNPAISDGNHSCRNPATSASSTQQTPSNRIV</sequence>
<proteinExistence type="predicted"/>
<evidence type="ECO:0000256" key="1">
    <source>
        <dbReference type="SAM" id="MobiDB-lite"/>
    </source>
</evidence>
<feature type="region of interest" description="Disordered" evidence="1">
    <location>
        <begin position="49"/>
        <end position="81"/>
    </location>
</feature>
<organism evidence="2 3">
    <name type="scientific">Oldenlandia corymbosa var. corymbosa</name>
    <dbReference type="NCBI Taxonomy" id="529605"/>
    <lineage>
        <taxon>Eukaryota</taxon>
        <taxon>Viridiplantae</taxon>
        <taxon>Streptophyta</taxon>
        <taxon>Embryophyta</taxon>
        <taxon>Tracheophyta</taxon>
        <taxon>Spermatophyta</taxon>
        <taxon>Magnoliopsida</taxon>
        <taxon>eudicotyledons</taxon>
        <taxon>Gunneridae</taxon>
        <taxon>Pentapetalae</taxon>
        <taxon>asterids</taxon>
        <taxon>lamiids</taxon>
        <taxon>Gentianales</taxon>
        <taxon>Rubiaceae</taxon>
        <taxon>Rubioideae</taxon>
        <taxon>Spermacoceae</taxon>
        <taxon>Hedyotis-Oldenlandia complex</taxon>
        <taxon>Oldenlandia</taxon>
    </lineage>
</organism>
<dbReference type="EMBL" id="OX459122">
    <property type="protein sequence ID" value="CAI9105992.1"/>
    <property type="molecule type" value="Genomic_DNA"/>
</dbReference>
<dbReference type="Proteomes" id="UP001161247">
    <property type="component" value="Chromosome 5"/>
</dbReference>
<feature type="compositionally biased region" description="Low complexity" evidence="1">
    <location>
        <begin position="166"/>
        <end position="183"/>
    </location>
</feature>
<dbReference type="AlphaFoldDB" id="A0AAV1DGN4"/>
<feature type="compositionally biased region" description="Polar residues" evidence="1">
    <location>
        <begin position="125"/>
        <end position="140"/>
    </location>
</feature>
<evidence type="ECO:0000313" key="3">
    <source>
        <dbReference type="Proteomes" id="UP001161247"/>
    </source>
</evidence>
<evidence type="ECO:0000313" key="2">
    <source>
        <dbReference type="EMBL" id="CAI9105992.1"/>
    </source>
</evidence>